<dbReference type="InterPro" id="IPR052160">
    <property type="entry name" value="Gypsy_RT_Integrase-like"/>
</dbReference>
<feature type="compositionally biased region" description="Acidic residues" evidence="1">
    <location>
        <begin position="296"/>
        <end position="305"/>
    </location>
</feature>
<dbReference type="GO" id="GO:0015074">
    <property type="term" value="P:DNA integration"/>
    <property type="evidence" value="ECO:0007669"/>
    <property type="project" value="InterPro"/>
</dbReference>
<dbReference type="AlphaFoldDB" id="A0A6S7H8F0"/>
<keyword evidence="4" id="KW-1185">Reference proteome</keyword>
<dbReference type="InterPro" id="IPR012337">
    <property type="entry name" value="RNaseH-like_sf"/>
</dbReference>
<accession>A0A6S7H8F0</accession>
<dbReference type="Proteomes" id="UP001152795">
    <property type="component" value="Unassembled WGS sequence"/>
</dbReference>
<comment type="caution">
    <text evidence="3">The sequence shown here is derived from an EMBL/GenBank/DDBJ whole genome shotgun (WGS) entry which is preliminary data.</text>
</comment>
<dbReference type="InterPro" id="IPR001584">
    <property type="entry name" value="Integrase_cat-core"/>
</dbReference>
<dbReference type="Gene3D" id="3.30.420.10">
    <property type="entry name" value="Ribonuclease H-like superfamily/Ribonuclease H"/>
    <property type="match status" value="2"/>
</dbReference>
<evidence type="ECO:0000259" key="2">
    <source>
        <dbReference type="PROSITE" id="PS50994"/>
    </source>
</evidence>
<gene>
    <name evidence="3" type="ORF">PACLA_8A013779</name>
</gene>
<sequence>MLSITSCTTQEEKKGFIEKLSLMLQKPLPTTPEGWKYVCTFIDYYTKFVDFYPIKNKSAECVAKCIKTFTCSAYHPQTNGLDERTNQTLKQRLSKLVNEHQNNWCDFLEEVAYSIRMQKQATTKYTPFYLMFGRHPNSPQMMDVVDDCSSAPDQPEESLDEQVSERKALYEVTQEQVQKNVKIAQDKQKKQYQKRKAKGLKTFVIKVGDIVYKRQMKNISRKGGKMEPGWTGPYRVTEIDSSERATLIPLKDNATSLKKKVPYDQLRPYVVSELHKENNCGRGSGSAEDDCKQENNDTDNDDDLPDNSINDGSKLHKNEEDDKEEDDKEDDNNENDNNQNEDNINKNEHNSTGVNGVLESLKNSCKYRGSLFPGEQLWGRDKHINHKNKLNLKTKLNLKGGQSQPV</sequence>
<evidence type="ECO:0000313" key="4">
    <source>
        <dbReference type="Proteomes" id="UP001152795"/>
    </source>
</evidence>
<proteinExistence type="predicted"/>
<evidence type="ECO:0000256" key="1">
    <source>
        <dbReference type="SAM" id="MobiDB-lite"/>
    </source>
</evidence>
<evidence type="ECO:0000313" key="3">
    <source>
        <dbReference type="EMBL" id="CAB3999210.1"/>
    </source>
</evidence>
<organism evidence="3 4">
    <name type="scientific">Paramuricea clavata</name>
    <name type="common">Red gorgonian</name>
    <name type="synonym">Violescent sea-whip</name>
    <dbReference type="NCBI Taxonomy" id="317549"/>
    <lineage>
        <taxon>Eukaryota</taxon>
        <taxon>Metazoa</taxon>
        <taxon>Cnidaria</taxon>
        <taxon>Anthozoa</taxon>
        <taxon>Octocorallia</taxon>
        <taxon>Malacalcyonacea</taxon>
        <taxon>Plexauridae</taxon>
        <taxon>Paramuricea</taxon>
    </lineage>
</organism>
<dbReference type="SUPFAM" id="SSF53098">
    <property type="entry name" value="Ribonuclease H-like"/>
    <property type="match status" value="1"/>
</dbReference>
<dbReference type="PANTHER" id="PTHR47266">
    <property type="entry name" value="ENDONUCLEASE-RELATED"/>
    <property type="match status" value="1"/>
</dbReference>
<dbReference type="GO" id="GO:0003676">
    <property type="term" value="F:nucleic acid binding"/>
    <property type="evidence" value="ECO:0007669"/>
    <property type="project" value="InterPro"/>
</dbReference>
<dbReference type="InterPro" id="IPR036397">
    <property type="entry name" value="RNaseH_sf"/>
</dbReference>
<dbReference type="EMBL" id="CACRXK020003539">
    <property type="protein sequence ID" value="CAB3999210.1"/>
    <property type="molecule type" value="Genomic_DNA"/>
</dbReference>
<feature type="compositionally biased region" description="Acidic residues" evidence="1">
    <location>
        <begin position="321"/>
        <end position="334"/>
    </location>
</feature>
<reference evidence="3" key="1">
    <citation type="submission" date="2020-04" db="EMBL/GenBank/DDBJ databases">
        <authorList>
            <person name="Alioto T."/>
            <person name="Alioto T."/>
            <person name="Gomez Garrido J."/>
        </authorList>
    </citation>
    <scope>NUCLEOTIDE SEQUENCE</scope>
    <source>
        <strain evidence="3">A484AB</strain>
    </source>
</reference>
<feature type="domain" description="Integrase catalytic" evidence="2">
    <location>
        <begin position="1"/>
        <end position="135"/>
    </location>
</feature>
<dbReference type="PROSITE" id="PS50994">
    <property type="entry name" value="INTEGRASE"/>
    <property type="match status" value="1"/>
</dbReference>
<protein>
    <submittedName>
        <fullName evidence="3">Gypsy retrotransposon integrase 1, partial</fullName>
    </submittedName>
</protein>
<feature type="region of interest" description="Disordered" evidence="1">
    <location>
        <begin position="276"/>
        <end position="355"/>
    </location>
</feature>
<dbReference type="OrthoDB" id="413122at2759"/>
<name>A0A6S7H8F0_PARCT</name>